<feature type="chain" id="PRO_5046613501" evidence="2">
    <location>
        <begin position="27"/>
        <end position="377"/>
    </location>
</feature>
<feature type="signal peptide" evidence="2">
    <location>
        <begin position="1"/>
        <end position="26"/>
    </location>
</feature>
<dbReference type="InterPro" id="IPR017663">
    <property type="entry name" value="ABC_2-AEP-bd"/>
</dbReference>
<dbReference type="PIRSF" id="PIRSF002825">
    <property type="entry name" value="CfbpA"/>
    <property type="match status" value="1"/>
</dbReference>
<dbReference type="PROSITE" id="PS51257">
    <property type="entry name" value="PROKAR_LIPOPROTEIN"/>
    <property type="match status" value="1"/>
</dbReference>
<evidence type="ECO:0000313" key="3">
    <source>
        <dbReference type="EMBL" id="GHH99658.1"/>
    </source>
</evidence>
<name>A0ABQ3N6P4_9BACI</name>
<dbReference type="PANTHER" id="PTHR30006:SF2">
    <property type="entry name" value="ABC TRANSPORTER SUBSTRATE-BINDING PROTEIN"/>
    <property type="match status" value="1"/>
</dbReference>
<keyword evidence="4" id="KW-1185">Reference proteome</keyword>
<evidence type="ECO:0000256" key="2">
    <source>
        <dbReference type="SAM" id="SignalP"/>
    </source>
</evidence>
<gene>
    <name evidence="3" type="primary">afuA</name>
    <name evidence="3" type="ORF">AM1BK_32010</name>
</gene>
<dbReference type="EMBL" id="BNDS01000014">
    <property type="protein sequence ID" value="GHH99658.1"/>
    <property type="molecule type" value="Genomic_DNA"/>
</dbReference>
<dbReference type="NCBIfam" id="TIGR03261">
    <property type="entry name" value="phnS2"/>
    <property type="match status" value="1"/>
</dbReference>
<protein>
    <submittedName>
        <fullName evidence="3">2-aminoethylphosphonate ABC transporter substrate-binding protein</fullName>
    </submittedName>
</protein>
<evidence type="ECO:0000313" key="4">
    <source>
        <dbReference type="Proteomes" id="UP000637074"/>
    </source>
</evidence>
<sequence length="377" mass="41630">MKNHIIKLLVGVISLMLLAACGNSKAASEGGKSEGEFSGELTVYTAIEEELIPDYLKSFNEAYPNIKLNIVRDSTGVITAKLLSEGKNTKGDVVWGLSASSLLALEEKDMLQGYTPKGSDKILPPYKDSEQPEKWIGNTAYQTGIVVNTEELKKRNVPVPKSYEDLVKPEYKDLIVMPHPASSGTGFLTVSAWLQMMGEEKAWDFMSKLHENIGTYTHSGSKPAKLAAAGEYPIGISLVYSGIQQKQTGAPVEVILPQEGLGWDVEANALIKKADMKNEKLAKVFLDWAITDDVMKKYYDANGFSTMKNNFAKPEGFPEGVEKKMLQGNDLKWAAKNRDDILKNWDSQFGKKAEPKEQYAAALREAPFSRSGDYNNL</sequence>
<dbReference type="Pfam" id="PF13343">
    <property type="entry name" value="SBP_bac_6"/>
    <property type="match status" value="1"/>
</dbReference>
<reference evidence="3 4" key="1">
    <citation type="journal article" date="2022" name="Int. J. Syst. Evol. Microbiol.">
        <title>Neobacillus kokaensis sp. nov., isolated from soil.</title>
        <authorList>
            <person name="Yuki K."/>
            <person name="Matsubara H."/>
            <person name="Yamaguchi S."/>
        </authorList>
    </citation>
    <scope>NUCLEOTIDE SEQUENCE [LARGE SCALE GENOMIC DNA]</scope>
    <source>
        <strain evidence="3 4">LOB 377</strain>
    </source>
</reference>
<dbReference type="PANTHER" id="PTHR30006">
    <property type="entry name" value="THIAMINE-BINDING PERIPLASMIC PROTEIN-RELATED"/>
    <property type="match status" value="1"/>
</dbReference>
<dbReference type="Gene3D" id="3.40.190.10">
    <property type="entry name" value="Periplasmic binding protein-like II"/>
    <property type="match status" value="2"/>
</dbReference>
<keyword evidence="1 2" id="KW-0732">Signal</keyword>
<dbReference type="CDD" id="cd13544">
    <property type="entry name" value="PBP2_Fbp_like_1"/>
    <property type="match status" value="1"/>
</dbReference>
<dbReference type="SUPFAM" id="SSF53850">
    <property type="entry name" value="Periplasmic binding protein-like II"/>
    <property type="match status" value="1"/>
</dbReference>
<comment type="caution">
    <text evidence="3">The sequence shown here is derived from an EMBL/GenBank/DDBJ whole genome shotgun (WGS) entry which is preliminary data.</text>
</comment>
<dbReference type="InterPro" id="IPR026045">
    <property type="entry name" value="Ferric-bd"/>
</dbReference>
<accession>A0ABQ3N6P4</accession>
<evidence type="ECO:0000256" key="1">
    <source>
        <dbReference type="ARBA" id="ARBA00022729"/>
    </source>
</evidence>
<proteinExistence type="predicted"/>
<organism evidence="3 4">
    <name type="scientific">Neobacillus kokaensis</name>
    <dbReference type="NCBI Taxonomy" id="2759023"/>
    <lineage>
        <taxon>Bacteria</taxon>
        <taxon>Bacillati</taxon>
        <taxon>Bacillota</taxon>
        <taxon>Bacilli</taxon>
        <taxon>Bacillales</taxon>
        <taxon>Bacillaceae</taxon>
        <taxon>Neobacillus</taxon>
    </lineage>
</organism>
<dbReference type="Proteomes" id="UP000637074">
    <property type="component" value="Unassembled WGS sequence"/>
</dbReference>